<comment type="caution">
    <text evidence="2">The sequence shown here is derived from an EMBL/GenBank/DDBJ whole genome shotgun (WGS) entry which is preliminary data.</text>
</comment>
<name>A0A364N8B1_STELY</name>
<keyword evidence="3" id="KW-1185">Reference proteome</keyword>
<feature type="signal peptide" evidence="1">
    <location>
        <begin position="1"/>
        <end position="17"/>
    </location>
</feature>
<accession>A0A364N8B1</accession>
<evidence type="ECO:0000256" key="1">
    <source>
        <dbReference type="SAM" id="SignalP"/>
    </source>
</evidence>
<reference evidence="3" key="1">
    <citation type="submission" date="2018-05" db="EMBL/GenBank/DDBJ databases">
        <title>Draft genome sequence of Stemphylium lycopersici strain CIDEFI 213.</title>
        <authorList>
            <person name="Medina R."/>
            <person name="Franco M.E.E."/>
            <person name="Lucentini C.G."/>
            <person name="Saparrat M.C.N."/>
            <person name="Balatti P.A."/>
        </authorList>
    </citation>
    <scope>NUCLEOTIDE SEQUENCE [LARGE SCALE GENOMIC DNA]</scope>
    <source>
        <strain evidence="3">CIDEFI 213</strain>
    </source>
</reference>
<evidence type="ECO:0000313" key="3">
    <source>
        <dbReference type="Proteomes" id="UP000249619"/>
    </source>
</evidence>
<evidence type="ECO:0000313" key="2">
    <source>
        <dbReference type="EMBL" id="RAR13457.1"/>
    </source>
</evidence>
<organism evidence="2 3">
    <name type="scientific">Stemphylium lycopersici</name>
    <name type="common">Tomato gray leaf spot disease fungus</name>
    <name type="synonym">Thyrospora lycopersici</name>
    <dbReference type="NCBI Taxonomy" id="183478"/>
    <lineage>
        <taxon>Eukaryota</taxon>
        <taxon>Fungi</taxon>
        <taxon>Dikarya</taxon>
        <taxon>Ascomycota</taxon>
        <taxon>Pezizomycotina</taxon>
        <taxon>Dothideomycetes</taxon>
        <taxon>Pleosporomycetidae</taxon>
        <taxon>Pleosporales</taxon>
        <taxon>Pleosporineae</taxon>
        <taxon>Pleosporaceae</taxon>
        <taxon>Stemphylium</taxon>
    </lineage>
</organism>
<dbReference type="AlphaFoldDB" id="A0A364N8B1"/>
<dbReference type="EMBL" id="QGDH01000035">
    <property type="protein sequence ID" value="RAR13457.1"/>
    <property type="molecule type" value="Genomic_DNA"/>
</dbReference>
<dbReference type="Proteomes" id="UP000249619">
    <property type="component" value="Unassembled WGS sequence"/>
</dbReference>
<protein>
    <submittedName>
        <fullName evidence="2">Uncharacterized protein</fullName>
    </submittedName>
</protein>
<keyword evidence="1" id="KW-0732">Signal</keyword>
<gene>
    <name evidence="2" type="ORF">DDE83_003188</name>
</gene>
<sequence>MRLWVLFVVAVATVAFANDKKDKDKINNCDDCKKVYDKCMESDEMSAAPFQGHYINMKFANAIILAAMAAVVTNAAPQGPVTANAEVFAAESCNFGIPSDTCDCKGCEDFFNHCLKVRPNLTAPVPDPENQFTDRISQSKWCWINPKCTLSCSGDTCRSDKCCKDHSRRKPSLIHARVRNLEFTTILVAAMATTFATANPVAIPEDAAPAAAPADSGVAQAGEAAINCKLCDEHFRRCMGSMACWFEQDAWGSWLEIEG</sequence>
<feature type="chain" id="PRO_5016752360" evidence="1">
    <location>
        <begin position="18"/>
        <end position="259"/>
    </location>
</feature>
<proteinExistence type="predicted"/>